<organism evidence="1 2">
    <name type="scientific">Clostridium estertheticum subsp. estertheticum</name>
    <dbReference type="NCBI Taxonomy" id="1552"/>
    <lineage>
        <taxon>Bacteria</taxon>
        <taxon>Bacillati</taxon>
        <taxon>Bacillota</taxon>
        <taxon>Clostridia</taxon>
        <taxon>Eubacteriales</taxon>
        <taxon>Clostridiaceae</taxon>
        <taxon>Clostridium</taxon>
    </lineage>
</organism>
<dbReference type="EMBL" id="CP015756">
    <property type="protein sequence ID" value="APC41084.1"/>
    <property type="molecule type" value="Genomic_DNA"/>
</dbReference>
<gene>
    <name evidence="1" type="ORF">A7L45_13870</name>
</gene>
<evidence type="ECO:0000313" key="1">
    <source>
        <dbReference type="EMBL" id="APC41084.1"/>
    </source>
</evidence>
<dbReference type="AlphaFoldDB" id="A0A1J0GI68"/>
<dbReference type="KEGG" id="ceu:A7L45_13870"/>
<accession>A0A1J0GI68</accession>
<evidence type="ECO:0000313" key="2">
    <source>
        <dbReference type="Proteomes" id="UP000182569"/>
    </source>
</evidence>
<keyword evidence="2" id="KW-1185">Reference proteome</keyword>
<dbReference type="RefSeq" id="WP_071613378.1">
    <property type="nucleotide sequence ID" value="NZ_CP015756.1"/>
</dbReference>
<dbReference type="STRING" id="1552.A7L45_13870"/>
<dbReference type="Proteomes" id="UP000182569">
    <property type="component" value="Chromosome"/>
</dbReference>
<dbReference type="OrthoDB" id="1953593at2"/>
<evidence type="ECO:0008006" key="3">
    <source>
        <dbReference type="Google" id="ProtNLM"/>
    </source>
</evidence>
<proteinExistence type="predicted"/>
<sequence length="202" mass="23184">MGYVHGIRWSDELIENKIYEVMRILDINRMPSASETELILRDSSLSNKIAKTGGFNEWATKLGLNIKKSETQLGHIFEDKAKILIENMGYTAEQMSCKYPFDILANGKISIDVKSSKVYISHGSRVHTVGINKKYATCDLYLIFALDEDENIERTFIIPGCDLRVTSMNFGRDSIYNIYLDRWDLLKKYNDFYNNLASVAKV</sequence>
<name>A0A1J0GI68_9CLOT</name>
<reference evidence="2" key="1">
    <citation type="journal article" date="2016" name="Front. Microbiol.">
        <title>Complete Genome Sequence of Clostridium estertheticum DSM 8809, a Microbe Identified in Spoiled Vacuum Packed Beef.</title>
        <authorList>
            <person name="Yu Z."/>
            <person name="Gunn L."/>
            <person name="Brennan E."/>
            <person name="Reid R."/>
            <person name="Wall P.G."/>
            <person name="Gaora O.P."/>
            <person name="Hurley D."/>
            <person name="Bolton D."/>
            <person name="Fanning S."/>
        </authorList>
    </citation>
    <scope>NUCLEOTIDE SEQUENCE [LARGE SCALE GENOMIC DNA]</scope>
    <source>
        <strain evidence="2">DSM 8809</strain>
    </source>
</reference>
<protein>
    <recommendedName>
        <fullName evidence="3">Restriction endonuclease</fullName>
    </recommendedName>
</protein>